<dbReference type="InterPro" id="IPR009467">
    <property type="entry name" value="Glycolipid-bd_prot_put"/>
</dbReference>
<proteinExistence type="predicted"/>
<dbReference type="EMBL" id="BAABRP010000007">
    <property type="protein sequence ID" value="GAA5513428.1"/>
    <property type="molecule type" value="Genomic_DNA"/>
</dbReference>
<dbReference type="Pfam" id="PF06475">
    <property type="entry name" value="Glycolipid_bind"/>
    <property type="match status" value="1"/>
</dbReference>
<protein>
    <recommendedName>
        <fullName evidence="3">Transcriptional regulator</fullName>
    </recommendedName>
</protein>
<keyword evidence="2" id="KW-1185">Reference proteome</keyword>
<gene>
    <name evidence="1" type="ORF">Dcar01_02163</name>
</gene>
<evidence type="ECO:0000313" key="2">
    <source>
        <dbReference type="Proteomes" id="UP001401887"/>
    </source>
</evidence>
<dbReference type="SUPFAM" id="SSF159275">
    <property type="entry name" value="PA1994-like"/>
    <property type="match status" value="1"/>
</dbReference>
<evidence type="ECO:0008006" key="3">
    <source>
        <dbReference type="Google" id="ProtNLM"/>
    </source>
</evidence>
<comment type="caution">
    <text evidence="1">The sequence shown here is derived from an EMBL/GenBank/DDBJ whole genome shotgun (WGS) entry which is preliminary data.</text>
</comment>
<accession>A0ABP9WBL6</accession>
<reference evidence="1 2" key="1">
    <citation type="submission" date="2024-02" db="EMBL/GenBank/DDBJ databases">
        <title>Deinococcus carri NBRC 110142.</title>
        <authorList>
            <person name="Ichikawa N."/>
            <person name="Katano-Makiyama Y."/>
            <person name="Hidaka K."/>
        </authorList>
    </citation>
    <scope>NUCLEOTIDE SEQUENCE [LARGE SCALE GENOMIC DNA]</scope>
    <source>
        <strain evidence="1 2">NBRC 110142</strain>
    </source>
</reference>
<name>A0ABP9WBL6_9DEIO</name>
<dbReference type="Proteomes" id="UP001401887">
    <property type="component" value="Unassembled WGS sequence"/>
</dbReference>
<sequence length="183" mass="20163">MTSHPVTVLWRGLDPAQPRLEHLHLTPWTRADGVVVGLKDGQPFTLAYGLEVGPDGHPTRLHLSLRDGRGLTLCRDAAGRWTDGAGQPRPELGGCTDVDVQATPLTNTLPIRRLGLEVGEHAVIRAAWVGVPSLEVRAVRQRYTRLAPRLYRYENLESGFAAKVEVDGAGLVKYYPEAFERLV</sequence>
<organism evidence="1 2">
    <name type="scientific">Deinococcus carri</name>
    <dbReference type="NCBI Taxonomy" id="1211323"/>
    <lineage>
        <taxon>Bacteria</taxon>
        <taxon>Thermotogati</taxon>
        <taxon>Deinococcota</taxon>
        <taxon>Deinococci</taxon>
        <taxon>Deinococcales</taxon>
        <taxon>Deinococcaceae</taxon>
        <taxon>Deinococcus</taxon>
    </lineage>
</organism>
<evidence type="ECO:0000313" key="1">
    <source>
        <dbReference type="EMBL" id="GAA5513428.1"/>
    </source>
</evidence>
<dbReference type="RefSeq" id="WP_345465004.1">
    <property type="nucleotide sequence ID" value="NZ_BAABRP010000007.1"/>
</dbReference>